<dbReference type="RefSeq" id="XP_030843772.1">
    <property type="nucleotide sequence ID" value="XM_030987912.1"/>
</dbReference>
<name>A0A7M7SZY9_STRPU</name>
<keyword evidence="4" id="KW-0325">Glycoprotein</keyword>
<feature type="disulfide bond" evidence="5">
    <location>
        <begin position="105"/>
        <end position="115"/>
    </location>
</feature>
<sequence length="387" mass="42844">MKMGTFLPLLQILVCMHALWWGVQGMTTESSDDTLIDFLSGAGSYEGVVYYQAEGRRALICDQTWTDKEAAVACRMQGYEGGTATKVVDLGPEDSTDIFQWDVVCDGDEERLGDCPVSNKEDNPTSCDPNNIAQVRCEPNIDWDMRMTGSEYSEQGRVETYTNGGWVKVWAVAHTTYEMLCRAMGYDESLHHYEGIEQMPFQGGSQDEGVMCMPSDDIISCRNVSEIPGNGSRYETGIVCKPFDIVAYHPIRLVDNNTNEINNRSGLVEIYHDGQWGNICKNSRYSELVCSELGYKDTWDATSFDTQKVGDGTLTWFSTVDDGYGLTNCDSVFGCEHTAWGDPQSDCNLMAIRCAPAPGRASSLEGLALSLIIMVVVVTVDFGFVRV</sequence>
<keyword evidence="6" id="KW-0472">Membrane</keyword>
<dbReference type="InterPro" id="IPR001190">
    <property type="entry name" value="SRCR"/>
</dbReference>
<keyword evidence="1 7" id="KW-0732">Signal</keyword>
<dbReference type="EnsemblMetazoa" id="XM_030987912">
    <property type="protein sequence ID" value="XP_030843772"/>
    <property type="gene ID" value="LOC105438899"/>
</dbReference>
<proteinExistence type="predicted"/>
<feature type="chain" id="PRO_5029500809" description="SRCR domain-containing protein" evidence="7">
    <location>
        <begin position="26"/>
        <end position="387"/>
    </location>
</feature>
<dbReference type="PANTHER" id="PTHR19331">
    <property type="entry name" value="SCAVENGER RECEPTOR DOMAIN-CONTAINING"/>
    <property type="match status" value="1"/>
</dbReference>
<dbReference type="PROSITE" id="PS50287">
    <property type="entry name" value="SRCR_2"/>
    <property type="match status" value="3"/>
</dbReference>
<protein>
    <recommendedName>
        <fullName evidence="8">SRCR domain-containing protein</fullName>
    </recommendedName>
</protein>
<evidence type="ECO:0000256" key="1">
    <source>
        <dbReference type="ARBA" id="ARBA00022729"/>
    </source>
</evidence>
<reference evidence="9" key="2">
    <citation type="submission" date="2021-01" db="UniProtKB">
        <authorList>
            <consortium name="EnsemblMetazoa"/>
        </authorList>
    </citation>
    <scope>IDENTIFICATION</scope>
</reference>
<evidence type="ECO:0000259" key="8">
    <source>
        <dbReference type="PROSITE" id="PS50287"/>
    </source>
</evidence>
<accession>A0A7M7SZY9</accession>
<dbReference type="Proteomes" id="UP000007110">
    <property type="component" value="Unassembled WGS sequence"/>
</dbReference>
<keyword evidence="10" id="KW-1185">Reference proteome</keyword>
<dbReference type="PANTHER" id="PTHR19331:SF465">
    <property type="entry name" value="EGG PEPTIDE SPERACT RECEPTOR"/>
    <property type="match status" value="1"/>
</dbReference>
<evidence type="ECO:0000256" key="5">
    <source>
        <dbReference type="PROSITE-ProRule" id="PRU00196"/>
    </source>
</evidence>
<feature type="domain" description="SRCR" evidence="8">
    <location>
        <begin position="36"/>
        <end position="138"/>
    </location>
</feature>
<evidence type="ECO:0000256" key="7">
    <source>
        <dbReference type="SAM" id="SignalP"/>
    </source>
</evidence>
<evidence type="ECO:0000256" key="6">
    <source>
        <dbReference type="SAM" id="Phobius"/>
    </source>
</evidence>
<evidence type="ECO:0000256" key="4">
    <source>
        <dbReference type="ARBA" id="ARBA00023180"/>
    </source>
</evidence>
<dbReference type="Pfam" id="PF00530">
    <property type="entry name" value="SRCR"/>
    <property type="match status" value="2"/>
</dbReference>
<evidence type="ECO:0000256" key="3">
    <source>
        <dbReference type="ARBA" id="ARBA00023157"/>
    </source>
</evidence>
<dbReference type="InterPro" id="IPR036772">
    <property type="entry name" value="SRCR-like_dom_sf"/>
</dbReference>
<dbReference type="GeneID" id="105438899"/>
<keyword evidence="2" id="KW-0677">Repeat</keyword>
<dbReference type="OMA" id="PIDIIAY"/>
<keyword evidence="6" id="KW-1133">Transmembrane helix</keyword>
<feature type="domain" description="SRCR" evidence="8">
    <location>
        <begin position="145"/>
        <end position="241"/>
    </location>
</feature>
<dbReference type="SMART" id="SM00202">
    <property type="entry name" value="SR"/>
    <property type="match status" value="2"/>
</dbReference>
<evidence type="ECO:0000256" key="2">
    <source>
        <dbReference type="ARBA" id="ARBA00022737"/>
    </source>
</evidence>
<reference evidence="10" key="1">
    <citation type="submission" date="2015-02" db="EMBL/GenBank/DDBJ databases">
        <title>Genome sequencing for Strongylocentrotus purpuratus.</title>
        <authorList>
            <person name="Murali S."/>
            <person name="Liu Y."/>
            <person name="Vee V."/>
            <person name="English A."/>
            <person name="Wang M."/>
            <person name="Skinner E."/>
            <person name="Han Y."/>
            <person name="Muzny D.M."/>
            <person name="Worley K.C."/>
            <person name="Gibbs R.A."/>
        </authorList>
    </citation>
    <scope>NUCLEOTIDE SEQUENCE</scope>
</reference>
<comment type="caution">
    <text evidence="5">Lacks conserved residue(s) required for the propagation of feature annotation.</text>
</comment>
<dbReference type="Gene3D" id="3.10.250.10">
    <property type="entry name" value="SRCR-like domain"/>
    <property type="match status" value="3"/>
</dbReference>
<dbReference type="InParanoid" id="A0A7M7SZY9"/>
<keyword evidence="6" id="KW-0812">Transmembrane</keyword>
<dbReference type="GO" id="GO:0016020">
    <property type="term" value="C:membrane"/>
    <property type="evidence" value="ECO:0007669"/>
    <property type="project" value="InterPro"/>
</dbReference>
<dbReference type="KEGG" id="spu:105438899"/>
<feature type="transmembrane region" description="Helical" evidence="6">
    <location>
        <begin position="366"/>
        <end position="385"/>
    </location>
</feature>
<evidence type="ECO:0000313" key="10">
    <source>
        <dbReference type="Proteomes" id="UP000007110"/>
    </source>
</evidence>
<feature type="signal peptide" evidence="7">
    <location>
        <begin position="1"/>
        <end position="25"/>
    </location>
</feature>
<evidence type="ECO:0000313" key="9">
    <source>
        <dbReference type="EnsemblMetazoa" id="XP_030843772"/>
    </source>
</evidence>
<organism evidence="9 10">
    <name type="scientific">Strongylocentrotus purpuratus</name>
    <name type="common">Purple sea urchin</name>
    <dbReference type="NCBI Taxonomy" id="7668"/>
    <lineage>
        <taxon>Eukaryota</taxon>
        <taxon>Metazoa</taxon>
        <taxon>Echinodermata</taxon>
        <taxon>Eleutherozoa</taxon>
        <taxon>Echinozoa</taxon>
        <taxon>Echinoidea</taxon>
        <taxon>Euechinoidea</taxon>
        <taxon>Echinacea</taxon>
        <taxon>Camarodonta</taxon>
        <taxon>Echinidea</taxon>
        <taxon>Strongylocentrotidae</taxon>
        <taxon>Strongylocentrotus</taxon>
    </lineage>
</organism>
<dbReference type="AlphaFoldDB" id="A0A7M7SZY9"/>
<keyword evidence="3 5" id="KW-1015">Disulfide bond</keyword>
<dbReference type="SUPFAM" id="SSF56487">
    <property type="entry name" value="SRCR-like"/>
    <property type="match status" value="3"/>
</dbReference>
<feature type="domain" description="SRCR" evidence="8">
    <location>
        <begin position="251"/>
        <end position="355"/>
    </location>
</feature>